<dbReference type="Proteomes" id="UP000001876">
    <property type="component" value="Unassembled WGS sequence"/>
</dbReference>
<dbReference type="AlphaFoldDB" id="C1N956"/>
<evidence type="ECO:0000256" key="10">
    <source>
        <dbReference type="SAM" id="MobiDB-lite"/>
    </source>
</evidence>
<evidence type="ECO:0000256" key="6">
    <source>
        <dbReference type="ARBA" id="ARBA00022771"/>
    </source>
</evidence>
<dbReference type="GO" id="GO:0008270">
    <property type="term" value="F:zinc ion binding"/>
    <property type="evidence" value="ECO:0007669"/>
    <property type="project" value="UniProtKB-KW"/>
</dbReference>
<evidence type="ECO:0000256" key="3">
    <source>
        <dbReference type="ARBA" id="ARBA00008212"/>
    </source>
</evidence>
<keyword evidence="5" id="KW-0479">Metal-binding</keyword>
<dbReference type="InterPro" id="IPR013083">
    <property type="entry name" value="Znf_RING/FYVE/PHD"/>
</dbReference>
<evidence type="ECO:0000256" key="7">
    <source>
        <dbReference type="ARBA" id="ARBA00022786"/>
    </source>
</evidence>
<reference evidence="11 12" key="1">
    <citation type="journal article" date="2009" name="Science">
        <title>Green evolution and dynamic adaptations revealed by genomes of the marine picoeukaryotes Micromonas.</title>
        <authorList>
            <person name="Worden A.Z."/>
            <person name="Lee J.H."/>
            <person name="Mock T."/>
            <person name="Rouze P."/>
            <person name="Simmons M.P."/>
            <person name="Aerts A.L."/>
            <person name="Allen A.E."/>
            <person name="Cuvelier M.L."/>
            <person name="Derelle E."/>
            <person name="Everett M.V."/>
            <person name="Foulon E."/>
            <person name="Grimwood J."/>
            <person name="Gundlach H."/>
            <person name="Henrissat B."/>
            <person name="Napoli C."/>
            <person name="McDonald S.M."/>
            <person name="Parker M.S."/>
            <person name="Rombauts S."/>
            <person name="Salamov A."/>
            <person name="Von Dassow P."/>
            <person name="Badger J.H."/>
            <person name="Coutinho P.M."/>
            <person name="Demir E."/>
            <person name="Dubchak I."/>
            <person name="Gentemann C."/>
            <person name="Eikrem W."/>
            <person name="Gready J.E."/>
            <person name="John U."/>
            <person name="Lanier W."/>
            <person name="Lindquist E.A."/>
            <person name="Lucas S."/>
            <person name="Mayer K.F."/>
            <person name="Moreau H."/>
            <person name="Not F."/>
            <person name="Otillar R."/>
            <person name="Panaud O."/>
            <person name="Pangilinan J."/>
            <person name="Paulsen I."/>
            <person name="Piegu B."/>
            <person name="Poliakov A."/>
            <person name="Robbens S."/>
            <person name="Schmutz J."/>
            <person name="Toulza E."/>
            <person name="Wyss T."/>
            <person name="Zelensky A."/>
            <person name="Zhou K."/>
            <person name="Armbrust E.V."/>
            <person name="Bhattacharya D."/>
            <person name="Goodenough U.W."/>
            <person name="Van de Peer Y."/>
            <person name="Grigoriev I.V."/>
        </authorList>
    </citation>
    <scope>NUCLEOTIDE SEQUENCE [LARGE SCALE GENOMIC DNA]</scope>
    <source>
        <strain evidence="11 12">CCMP1545</strain>
    </source>
</reference>
<dbReference type="PANTHER" id="PTHR21330:SF1">
    <property type="entry name" value="E3 SUMO-PROTEIN LIGASE NSE2"/>
    <property type="match status" value="1"/>
</dbReference>
<dbReference type="GO" id="GO:0061665">
    <property type="term" value="F:SUMO ligase activity"/>
    <property type="evidence" value="ECO:0007669"/>
    <property type="project" value="TreeGrafter"/>
</dbReference>
<keyword evidence="6" id="KW-0863">Zinc-finger</keyword>
<comment type="similarity">
    <text evidence="3">Belongs to the NSE2 family.</text>
</comment>
<dbReference type="GeneID" id="9689837"/>
<name>C1N956_MICPC</name>
<evidence type="ECO:0000313" key="11">
    <source>
        <dbReference type="EMBL" id="EEH51464.1"/>
    </source>
</evidence>
<keyword evidence="7" id="KW-0833">Ubl conjugation pathway</keyword>
<comment type="subcellular location">
    <subcellularLocation>
        <location evidence="1">Nucleus</location>
    </subcellularLocation>
</comment>
<keyword evidence="8" id="KW-0862">Zinc</keyword>
<dbReference type="EMBL" id="GG663751">
    <property type="protein sequence ID" value="EEH51464.1"/>
    <property type="molecule type" value="Genomic_DNA"/>
</dbReference>
<organism evidence="12">
    <name type="scientific">Micromonas pusilla (strain CCMP1545)</name>
    <name type="common">Picoplanktonic green alga</name>
    <dbReference type="NCBI Taxonomy" id="564608"/>
    <lineage>
        <taxon>Eukaryota</taxon>
        <taxon>Viridiplantae</taxon>
        <taxon>Chlorophyta</taxon>
        <taxon>Mamiellophyceae</taxon>
        <taxon>Mamiellales</taxon>
        <taxon>Mamiellaceae</taxon>
        <taxon>Micromonas</taxon>
    </lineage>
</organism>
<feature type="region of interest" description="Disordered" evidence="10">
    <location>
        <begin position="256"/>
        <end position="294"/>
    </location>
</feature>
<evidence type="ECO:0000256" key="2">
    <source>
        <dbReference type="ARBA" id="ARBA00004718"/>
    </source>
</evidence>
<dbReference type="InterPro" id="IPR026846">
    <property type="entry name" value="Nse2(Mms21)"/>
</dbReference>
<evidence type="ECO:0000256" key="9">
    <source>
        <dbReference type="ARBA" id="ARBA00023242"/>
    </source>
</evidence>
<gene>
    <name evidence="11" type="ORF">MICPUCDRAFT_54370</name>
</gene>
<keyword evidence="12" id="KW-1185">Reference proteome</keyword>
<evidence type="ECO:0000256" key="1">
    <source>
        <dbReference type="ARBA" id="ARBA00004123"/>
    </source>
</evidence>
<keyword evidence="9" id="KW-0539">Nucleus</keyword>
<evidence type="ECO:0000256" key="8">
    <source>
        <dbReference type="ARBA" id="ARBA00022833"/>
    </source>
</evidence>
<comment type="pathway">
    <text evidence="2">Protein modification; protein sumoylation.</text>
</comment>
<dbReference type="GO" id="GO:0016925">
    <property type="term" value="P:protein sumoylation"/>
    <property type="evidence" value="ECO:0007669"/>
    <property type="project" value="UniProtKB-UniPathway"/>
</dbReference>
<protein>
    <submittedName>
        <fullName evidence="11">Predicted protein</fullName>
    </submittedName>
</protein>
<dbReference type="PANTHER" id="PTHR21330">
    <property type="entry name" value="E3 SUMO-PROTEIN LIGASE NSE2"/>
    <property type="match status" value="1"/>
</dbReference>
<evidence type="ECO:0000256" key="4">
    <source>
        <dbReference type="ARBA" id="ARBA00022679"/>
    </source>
</evidence>
<dbReference type="STRING" id="564608.C1N956"/>
<evidence type="ECO:0000313" key="12">
    <source>
        <dbReference type="Proteomes" id="UP000001876"/>
    </source>
</evidence>
<proteinExistence type="inferred from homology"/>
<keyword evidence="4" id="KW-0808">Transferase</keyword>
<dbReference type="Gene3D" id="3.30.40.10">
    <property type="entry name" value="Zinc/RING finger domain, C3HC4 (zinc finger)"/>
    <property type="match status" value="1"/>
</dbReference>
<dbReference type="GO" id="GO:0030915">
    <property type="term" value="C:Smc5-Smc6 complex"/>
    <property type="evidence" value="ECO:0007669"/>
    <property type="project" value="InterPro"/>
</dbReference>
<evidence type="ECO:0000256" key="5">
    <source>
        <dbReference type="ARBA" id="ARBA00022723"/>
    </source>
</evidence>
<dbReference type="OMA" id="THEIKTH"/>
<dbReference type="GO" id="GO:0005634">
    <property type="term" value="C:nucleus"/>
    <property type="evidence" value="ECO:0007669"/>
    <property type="project" value="UniProtKB-SubCell"/>
</dbReference>
<dbReference type="GO" id="GO:0000724">
    <property type="term" value="P:double-strand break repair via homologous recombination"/>
    <property type="evidence" value="ECO:0007669"/>
    <property type="project" value="InterPro"/>
</dbReference>
<feature type="compositionally biased region" description="Gly residues" evidence="10">
    <location>
        <begin position="266"/>
        <end position="285"/>
    </location>
</feature>
<sequence length="294" mass="31049">MAAATEPPLALDAAGVKHAIGAAANAPLPEYEAFDDDFDETLDLFAEVAEACETNGRSSDAVRARSLVVVVVVARVLANAKKLVAMHREHASHRKALAHLRENYACSLDATDFAAVLDATAKSLLESDAPYREKIADLERKIAAARRKAKAGGAANRDGGDGSDGSDEDVDVVVTQAGRPGDFDCPNLKCPLTQLLIKDIATPVVDQKGYVYEKDAVMDYIARYKNPRTGRAECPQAGTNHEIRSEDLKPARAIERARKRAKALADGGGGGGGGGRKRGSMGGGRSDAEDLISP</sequence>
<dbReference type="InterPro" id="IPR004181">
    <property type="entry name" value="Znf_MIZ"/>
</dbReference>
<feature type="region of interest" description="Disordered" evidence="10">
    <location>
        <begin position="149"/>
        <end position="169"/>
    </location>
</feature>
<dbReference type="CDD" id="cd16651">
    <property type="entry name" value="SPL-RING_NSE2"/>
    <property type="match status" value="1"/>
</dbReference>
<dbReference type="OrthoDB" id="26899at2759"/>
<dbReference type="KEGG" id="mpp:MICPUCDRAFT_54370"/>
<dbReference type="UniPathway" id="UPA00886"/>
<dbReference type="eggNOG" id="KOG2979">
    <property type="taxonomic scope" value="Eukaryota"/>
</dbReference>
<accession>C1N956</accession>
<dbReference type="RefSeq" id="XP_003064559.1">
    <property type="nucleotide sequence ID" value="XM_003064513.1"/>
</dbReference>